<keyword evidence="3" id="KW-1185">Reference proteome</keyword>
<dbReference type="GO" id="GO:0004523">
    <property type="term" value="F:RNA-DNA hybrid ribonuclease activity"/>
    <property type="evidence" value="ECO:0007669"/>
    <property type="project" value="InterPro"/>
</dbReference>
<dbReference type="AlphaFoldDB" id="A0A7J9ASY0"/>
<feature type="domain" description="RNase H type-1" evidence="1">
    <location>
        <begin position="64"/>
        <end position="114"/>
    </location>
</feature>
<dbReference type="InterPro" id="IPR002156">
    <property type="entry name" value="RNaseH_domain"/>
</dbReference>
<dbReference type="PANTHER" id="PTHR47723:SF19">
    <property type="entry name" value="POLYNUCLEOTIDYL TRANSFERASE, RIBONUCLEASE H-LIKE SUPERFAMILY PROTEIN"/>
    <property type="match status" value="1"/>
</dbReference>
<accession>A0A7J9ASY0</accession>
<evidence type="ECO:0000259" key="1">
    <source>
        <dbReference type="Pfam" id="PF13456"/>
    </source>
</evidence>
<dbReference type="InterPro" id="IPR053151">
    <property type="entry name" value="RNase_H-like"/>
</dbReference>
<dbReference type="GO" id="GO:0003676">
    <property type="term" value="F:nucleic acid binding"/>
    <property type="evidence" value="ECO:0007669"/>
    <property type="project" value="InterPro"/>
</dbReference>
<protein>
    <recommendedName>
        <fullName evidence="1">RNase H type-1 domain-containing protein</fullName>
    </recommendedName>
</protein>
<comment type="caution">
    <text evidence="2">The sequence shown here is derived from an EMBL/GenBank/DDBJ whole genome shotgun (WGS) entry which is preliminary data.</text>
</comment>
<evidence type="ECO:0000313" key="2">
    <source>
        <dbReference type="EMBL" id="MBA0727141.1"/>
    </source>
</evidence>
<dbReference type="Pfam" id="PF13456">
    <property type="entry name" value="RVT_3"/>
    <property type="match status" value="1"/>
</dbReference>
<feature type="non-terminal residue" evidence="2">
    <location>
        <position position="1"/>
    </location>
</feature>
<proteinExistence type="predicted"/>
<dbReference type="Proteomes" id="UP000593574">
    <property type="component" value="Unassembled WGS sequence"/>
</dbReference>
<gene>
    <name evidence="2" type="ORF">Golax_000158</name>
</gene>
<reference evidence="2 3" key="1">
    <citation type="journal article" date="2019" name="Genome Biol. Evol.">
        <title>Insights into the evolution of the New World diploid cottons (Gossypium, subgenus Houzingenia) based on genome sequencing.</title>
        <authorList>
            <person name="Grover C.E."/>
            <person name="Arick M.A. 2nd"/>
            <person name="Thrash A."/>
            <person name="Conover J.L."/>
            <person name="Sanders W.S."/>
            <person name="Peterson D.G."/>
            <person name="Frelichowski J.E."/>
            <person name="Scheffler J.A."/>
            <person name="Scheffler B.E."/>
            <person name="Wendel J.F."/>
        </authorList>
    </citation>
    <scope>NUCLEOTIDE SEQUENCE [LARGE SCALE GENOMIC DNA]</scope>
    <source>
        <strain evidence="2">4</strain>
        <tissue evidence="2">Leaf</tissue>
    </source>
</reference>
<dbReference type="PANTHER" id="PTHR47723">
    <property type="entry name" value="OS05G0353850 PROTEIN"/>
    <property type="match status" value="1"/>
</dbReference>
<dbReference type="EMBL" id="JABEZV010000013">
    <property type="protein sequence ID" value="MBA0727141.1"/>
    <property type="molecule type" value="Genomic_DNA"/>
</dbReference>
<organism evidence="2 3">
    <name type="scientific">Gossypium laxum</name>
    <dbReference type="NCBI Taxonomy" id="34288"/>
    <lineage>
        <taxon>Eukaryota</taxon>
        <taxon>Viridiplantae</taxon>
        <taxon>Streptophyta</taxon>
        <taxon>Embryophyta</taxon>
        <taxon>Tracheophyta</taxon>
        <taxon>Spermatophyta</taxon>
        <taxon>Magnoliopsida</taxon>
        <taxon>eudicotyledons</taxon>
        <taxon>Gunneridae</taxon>
        <taxon>Pentapetalae</taxon>
        <taxon>rosids</taxon>
        <taxon>malvids</taxon>
        <taxon>Malvales</taxon>
        <taxon>Malvaceae</taxon>
        <taxon>Malvoideae</taxon>
        <taxon>Gossypium</taxon>
    </lineage>
</organism>
<evidence type="ECO:0000313" key="3">
    <source>
        <dbReference type="Proteomes" id="UP000593574"/>
    </source>
</evidence>
<sequence>MRGLPPSSFPRLDSYDVEFLGKAWGIVGGAICEWVKNIFAGGTIDPEFNNTLLVLIPRSQVLKIDSEIASAGGVLCDRNGNWILGYNCYLGQCSVFDVELWGILDGLALLQGCGEDNQDTDHITKMASDEKEGLQVFEDPPREMLAILYSNKV</sequence>
<name>A0A7J9ASY0_9ROSI</name>